<feature type="chain" id="PRO_5023287462" description="Phosphatidylserine decarboxylase 1 alpha chain" evidence="12">
    <location>
        <begin position="437"/>
        <end position="474"/>
    </location>
</feature>
<comment type="subunit">
    <text evidence="12">Heterodimer of a large membrane-associated beta subunit and a small pyruvoyl-containing alpha subunit.</text>
</comment>
<evidence type="ECO:0000256" key="12">
    <source>
        <dbReference type="HAMAP-Rule" id="MF_03208"/>
    </source>
</evidence>
<keyword evidence="2 12" id="KW-0444">Lipid biosynthesis</keyword>
<keyword evidence="14" id="KW-1185">Reference proteome</keyword>
<comment type="subcellular location">
    <molecule>Phosphatidylserine decarboxylase 1 alpha chain</molecule>
    <subcellularLocation>
        <location evidence="12">Mitochondrion inner membrane</location>
        <topology evidence="12">Peripheral membrane protein</topology>
        <orientation evidence="12">Intermembrane side</orientation>
    </subcellularLocation>
    <text evidence="12">Anchored to the mitochondrial inner membrane through its interaction with the integral membrane beta chain.</text>
</comment>
<evidence type="ECO:0000256" key="11">
    <source>
        <dbReference type="ARBA" id="ARBA00023317"/>
    </source>
</evidence>
<comment type="subcellular location">
    <molecule>Phosphatidylserine decarboxylase 1 beta chain</molecule>
    <subcellularLocation>
        <location evidence="12">Mitochondrion inner membrane</location>
        <topology evidence="12">Single-pass membrane protein</topology>
        <orientation evidence="12">Intermembrane side</orientation>
    </subcellularLocation>
</comment>
<proteinExistence type="inferred from homology"/>
<feature type="topological domain" description="Mitochondrial matrix" evidence="12">
    <location>
        <begin position="1"/>
        <end position="54"/>
    </location>
</feature>
<comment type="pathway">
    <text evidence="1">Lipid metabolism.</text>
</comment>
<reference evidence="13 14" key="1">
    <citation type="journal article" date="2019" name="Front. Genet.">
        <title>Whole-Genome Sequencing of the Opportunistic Yeast Pathogen Candida inconspicua Uncovers Its Hybrid Origin.</title>
        <authorList>
            <person name="Mixao V."/>
            <person name="Hansen A.P."/>
            <person name="Saus E."/>
            <person name="Boekhout T."/>
            <person name="Lass-Florl C."/>
            <person name="Gabaldon T."/>
        </authorList>
    </citation>
    <scope>NUCLEOTIDE SEQUENCE [LARGE SCALE GENOMIC DNA]</scope>
    <source>
        <strain evidence="13 14">CBS 180</strain>
    </source>
</reference>
<dbReference type="AlphaFoldDB" id="A0A4T0X311"/>
<comment type="PTM">
    <text evidence="12">Is synthesized initially as an inactive proenzyme. Formation of the active enzyme involves a self-maturation process in which the active site pyruvoyl group is generated from an internal serine residue via an autocatalytic post-translational modification. Two non-identical subunits are generated from the proenzyme in this reaction, and the pyruvate is formed at the N-terminus of the alpha chain, which is derived from the carboxyl end of the proenzyme. The autoendoproteolytic cleavage occurs by a canonical serine protease mechanism, in which the side chain hydroxyl group of the serine supplies its oxygen atom to form the C-terminus of the beta chain, while the remainder of the serine residue undergoes an oxidative deamination to produce ammonia and the pyruvoyl prosthetic group on the alpha chain. During this reaction, the Ser that is part of the protease active site of the proenzyme becomes the pyruvoyl prosthetic group, which constitutes an essential element of the active site of the mature decarboxylase.</text>
</comment>
<feature type="topological domain" description="Mitochondrial intermembrane" evidence="12">
    <location>
        <begin position="74"/>
        <end position="474"/>
    </location>
</feature>
<evidence type="ECO:0000256" key="7">
    <source>
        <dbReference type="ARBA" id="ARBA00023136"/>
    </source>
</evidence>
<comment type="catalytic activity">
    <reaction evidence="12">
        <text>a 1,2-diacyl-sn-glycero-3-phospho-L-serine + H(+) = a 1,2-diacyl-sn-glycero-3-phosphoethanolamine + CO2</text>
        <dbReference type="Rhea" id="RHEA:20828"/>
        <dbReference type="ChEBI" id="CHEBI:15378"/>
        <dbReference type="ChEBI" id="CHEBI:16526"/>
        <dbReference type="ChEBI" id="CHEBI:57262"/>
        <dbReference type="ChEBI" id="CHEBI:64612"/>
        <dbReference type="EC" id="4.1.1.65"/>
    </reaction>
</comment>
<dbReference type="EMBL" id="SELW01000275">
    <property type="protein sequence ID" value="TID29698.1"/>
    <property type="molecule type" value="Genomic_DNA"/>
</dbReference>
<dbReference type="PANTHER" id="PTHR10067:SF6">
    <property type="entry name" value="PHOSPHATIDYLSERINE DECARBOXYLASE PROENZYME, MITOCHONDRIAL"/>
    <property type="match status" value="1"/>
</dbReference>
<accession>A0A4T0X311</accession>
<feature type="active site" description="Schiff-base intermediate with substrate; via pyruvic acid; for decarboxylase activity" evidence="12">
    <location>
        <position position="437"/>
    </location>
</feature>
<dbReference type="UniPathway" id="UPA00558">
    <property type="reaction ID" value="UER00616"/>
</dbReference>
<keyword evidence="9 12" id="KW-0456">Lyase</keyword>
<evidence type="ECO:0000256" key="5">
    <source>
        <dbReference type="ARBA" id="ARBA00022989"/>
    </source>
</evidence>
<organism evidence="13 14">
    <name type="scientific">Pichia inconspicua</name>
    <dbReference type="NCBI Taxonomy" id="52247"/>
    <lineage>
        <taxon>Eukaryota</taxon>
        <taxon>Fungi</taxon>
        <taxon>Dikarya</taxon>
        <taxon>Ascomycota</taxon>
        <taxon>Saccharomycotina</taxon>
        <taxon>Pichiomycetes</taxon>
        <taxon>Pichiales</taxon>
        <taxon>Pichiaceae</taxon>
        <taxon>Pichia</taxon>
    </lineage>
</organism>
<evidence type="ECO:0000256" key="1">
    <source>
        <dbReference type="ARBA" id="ARBA00005189"/>
    </source>
</evidence>
<feature type="chain" id="PRO_5023287461" description="Phosphatidylserine decarboxylase 1 beta chain" evidence="12">
    <location>
        <begin position="1"/>
        <end position="436"/>
    </location>
</feature>
<dbReference type="InterPro" id="IPR003817">
    <property type="entry name" value="PS_Dcarbxylase"/>
</dbReference>
<dbReference type="GO" id="GO:0006646">
    <property type="term" value="P:phosphatidylethanolamine biosynthetic process"/>
    <property type="evidence" value="ECO:0007669"/>
    <property type="project" value="UniProtKB-UniRule"/>
</dbReference>
<dbReference type="OrthoDB" id="4330at2759"/>
<keyword evidence="8 12" id="KW-0594">Phospholipid biosynthesis</keyword>
<keyword evidence="10 12" id="KW-1208">Phospholipid metabolism</keyword>
<feature type="active site" description="Charge relay system; for autoendoproteolytic cleavage activity" evidence="12">
    <location>
        <position position="320"/>
    </location>
</feature>
<feature type="active site" description="Charge relay system; for autoendoproteolytic cleavage activity" evidence="12">
    <location>
        <position position="437"/>
    </location>
</feature>
<evidence type="ECO:0000313" key="14">
    <source>
        <dbReference type="Proteomes" id="UP000307173"/>
    </source>
</evidence>
<comment type="caution">
    <text evidence="13">The sequence shown here is derived from an EMBL/GenBank/DDBJ whole genome shotgun (WGS) entry which is preliminary data.</text>
</comment>
<dbReference type="GO" id="GO:0004609">
    <property type="term" value="F:phosphatidylserine decarboxylase activity"/>
    <property type="evidence" value="ECO:0007669"/>
    <property type="project" value="UniProtKB-UniRule"/>
</dbReference>
<keyword evidence="4 12" id="KW-0210">Decarboxylase</keyword>
<dbReference type="Pfam" id="PF02666">
    <property type="entry name" value="PS_Dcarbxylase"/>
    <property type="match status" value="2"/>
</dbReference>
<evidence type="ECO:0000256" key="10">
    <source>
        <dbReference type="ARBA" id="ARBA00023264"/>
    </source>
</evidence>
<evidence type="ECO:0000313" key="13">
    <source>
        <dbReference type="EMBL" id="TID29698.1"/>
    </source>
</evidence>
<comment type="pathway">
    <text evidence="12">Phospholipid metabolism; phosphatidylethanolamine biosynthesis; phosphatidylethanolamine from CDP-diacylglycerol: step 2/2.</text>
</comment>
<dbReference type="EC" id="4.1.1.65" evidence="12"/>
<evidence type="ECO:0000256" key="4">
    <source>
        <dbReference type="ARBA" id="ARBA00022793"/>
    </source>
</evidence>
<keyword evidence="5 12" id="KW-1133">Transmembrane helix</keyword>
<dbReference type="HAMAP" id="MF_03208">
    <property type="entry name" value="PS_decarb_PSD_B_type1_euk"/>
    <property type="match status" value="1"/>
</dbReference>
<dbReference type="PANTHER" id="PTHR10067">
    <property type="entry name" value="PHOSPHATIDYLSERINE DECARBOXYLASE"/>
    <property type="match status" value="1"/>
</dbReference>
<evidence type="ECO:0000256" key="9">
    <source>
        <dbReference type="ARBA" id="ARBA00023239"/>
    </source>
</evidence>
<protein>
    <recommendedName>
        <fullName evidence="12">Phosphatidylserine decarboxylase proenzyme 1, mitochondrial</fullName>
        <ecNumber evidence="12">4.1.1.65</ecNumber>
    </recommendedName>
    <component>
        <recommendedName>
            <fullName evidence="12">Phosphatidylserine decarboxylase 1 beta chain</fullName>
        </recommendedName>
    </component>
    <component>
        <recommendedName>
            <fullName evidence="12">Phosphatidylserine decarboxylase 1 alpha chain</fullName>
        </recommendedName>
    </component>
</protein>
<feature type="site" description="Cleavage (non-hydrolytic); by autocatalysis" evidence="12">
    <location>
        <begin position="436"/>
        <end position="437"/>
    </location>
</feature>
<keyword evidence="6 12" id="KW-0443">Lipid metabolism</keyword>
<dbReference type="NCBIfam" id="TIGR00163">
    <property type="entry name" value="PS_decarb"/>
    <property type="match status" value="1"/>
</dbReference>
<evidence type="ECO:0000256" key="2">
    <source>
        <dbReference type="ARBA" id="ARBA00022516"/>
    </source>
</evidence>
<keyword evidence="12" id="KW-0496">Mitochondrion</keyword>
<keyword evidence="7 12" id="KW-0472">Membrane</keyword>
<dbReference type="GO" id="GO:0016540">
    <property type="term" value="P:protein autoprocessing"/>
    <property type="evidence" value="ECO:0007669"/>
    <property type="project" value="UniProtKB-UniRule"/>
</dbReference>
<keyword evidence="3 12" id="KW-0812">Transmembrane</keyword>
<gene>
    <name evidence="12" type="primary">PSD1</name>
    <name evidence="13" type="ORF">CANINC_001711</name>
</gene>
<feature type="modified residue" description="Pyruvic acid (Ser); by autocatalysis" evidence="12">
    <location>
        <position position="437"/>
    </location>
</feature>
<sequence length="474" mass="53652">MFQYISNYTPTLRQSFIEAIQLRSYSVDSNSNSKISKAAKLAATPILKKTGKKPLSAIVLLTISALILITFRDYQQTLTLDHNDPIRPTSWPLFLYSYLPLNAMSRLWGSFNSLDLPKPLRAPCYRFYSFLFNVNIDEMKNPDLSNYPNLGKFFYREIDMKHRPIDSTALLVSPADGKVLKFGKVDKDGNIEQVKGMTYHLETFLGSTDSKKIANSNIIAPSKNSESIKDQESHSTFLNHLLNNTNLDCSSHAQDFAAPNEERTLVEFTDEGERSLFHPTTAQVIKASIALNNKDLINKEETDLFYAVIYLAPGDYHRFHSPVTWVSTLRRHFVGQLYSVAPYFQHTFNNLFVLNERVALLGYWKFGFFSMTPVGATNVGSIKLNFDEDLVTNTKIHNGVKSKKNTCYEAHYTNASPLLKGQPLFKGQEMGGFMLGSTVVLIFEAPKSFNFTLTQNQHVKVGERIGELKTNESK</sequence>
<keyword evidence="12" id="KW-0865">Zymogen</keyword>
<dbReference type="Proteomes" id="UP000307173">
    <property type="component" value="Unassembled WGS sequence"/>
</dbReference>
<dbReference type="InterPro" id="IPR033661">
    <property type="entry name" value="PSD_type1_euk"/>
</dbReference>
<dbReference type="InterPro" id="IPR033177">
    <property type="entry name" value="PSD-B"/>
</dbReference>
<dbReference type="STRING" id="52247.A0A4T0X311"/>
<feature type="active site" description="Charge relay system; for autoendoproteolytic cleavage activity" evidence="12">
    <location>
        <position position="176"/>
    </location>
</feature>
<evidence type="ECO:0000256" key="6">
    <source>
        <dbReference type="ARBA" id="ARBA00023098"/>
    </source>
</evidence>
<name>A0A4T0X311_9ASCO</name>
<keyword evidence="11 12" id="KW-0670">Pyruvate</keyword>
<dbReference type="GO" id="GO:0005743">
    <property type="term" value="C:mitochondrial inner membrane"/>
    <property type="evidence" value="ECO:0007669"/>
    <property type="project" value="UniProtKB-SubCell"/>
</dbReference>
<comment type="function">
    <text evidence="12">Catalyzes the formation of phosphatidylethanolamine (PtdEtn) from phosphatidylserine (PtdSer). Plays a central role in phospholipid metabolism and in the interorganelle trafficking of phosphatidylserine.</text>
</comment>
<comment type="cofactor">
    <cofactor evidence="12">
        <name>pyruvate</name>
        <dbReference type="ChEBI" id="CHEBI:15361"/>
    </cofactor>
    <text evidence="12">Binds 1 pyruvoyl group covalently per subunit.</text>
</comment>
<comment type="similarity">
    <text evidence="12">Belongs to the phosphatidylserine decarboxylase family. PSD-B subfamily. Eukaryotic type I sub-subfamily.</text>
</comment>
<keyword evidence="12" id="KW-0999">Mitochondrion inner membrane</keyword>
<evidence type="ECO:0000256" key="8">
    <source>
        <dbReference type="ARBA" id="ARBA00023209"/>
    </source>
</evidence>
<evidence type="ECO:0000256" key="3">
    <source>
        <dbReference type="ARBA" id="ARBA00022692"/>
    </source>
</evidence>